<protein>
    <submittedName>
        <fullName evidence="1">Uncharacterized protein</fullName>
    </submittedName>
</protein>
<dbReference type="AlphaFoldDB" id="A0A6M4A6N3"/>
<proteinExistence type="predicted"/>
<keyword evidence="2" id="KW-1185">Reference proteome</keyword>
<evidence type="ECO:0000313" key="2">
    <source>
        <dbReference type="Proteomes" id="UP000274350"/>
    </source>
</evidence>
<name>A0A6M4A6N3_9BURK</name>
<reference evidence="1 2" key="1">
    <citation type="journal article" date="2019" name="Int. J. Syst. Evol. Microbiol.">
        <title>Undibacterium piscinae sp. nov., isolated from Korean shiner intestine.</title>
        <authorList>
            <person name="Lee S.Y."/>
            <person name="Kang W."/>
            <person name="Kim P.S."/>
            <person name="Kim H.S."/>
            <person name="Sung H."/>
            <person name="Shin N.R."/>
            <person name="Whon T.W."/>
            <person name="Yun J.H."/>
            <person name="Lee J.Y."/>
            <person name="Lee J.Y."/>
            <person name="Jung M.J."/>
            <person name="Jeong Y.S."/>
            <person name="Tak E.J."/>
            <person name="Han J.E."/>
            <person name="Hyun D.W."/>
            <person name="Kang M.S."/>
            <person name="Lee K.E."/>
            <person name="Lee B.H."/>
            <person name="Bae J.W."/>
        </authorList>
    </citation>
    <scope>NUCLEOTIDE SEQUENCE [LARGE SCALE GENOMIC DNA]</scope>
    <source>
        <strain evidence="1 2">S11R28</strain>
    </source>
</reference>
<evidence type="ECO:0000313" key="1">
    <source>
        <dbReference type="EMBL" id="QJQ05739.1"/>
    </source>
</evidence>
<organism evidence="1 2">
    <name type="scientific">Undibacterium piscinae</name>
    <dbReference type="NCBI Taxonomy" id="2495591"/>
    <lineage>
        <taxon>Bacteria</taxon>
        <taxon>Pseudomonadati</taxon>
        <taxon>Pseudomonadota</taxon>
        <taxon>Betaproteobacteria</taxon>
        <taxon>Burkholderiales</taxon>
        <taxon>Oxalobacteraceae</taxon>
        <taxon>Undibacterium</taxon>
    </lineage>
</organism>
<sequence length="82" mass="9111">MKRSIKMNEQSMQAMEARIPELAGNAVRRAYYQALTTSGKVKEAVNGRLVETSADGSQRLIRTLRVPVAVVPGSKRVRVRAR</sequence>
<dbReference type="EMBL" id="CP051152">
    <property type="protein sequence ID" value="QJQ05739.1"/>
    <property type="molecule type" value="Genomic_DNA"/>
</dbReference>
<gene>
    <name evidence="1" type="ORF">EJG51_007595</name>
</gene>
<dbReference type="KEGG" id="upi:EJG51_007595"/>
<dbReference type="Proteomes" id="UP000274350">
    <property type="component" value="Chromosome"/>
</dbReference>
<accession>A0A6M4A6N3</accession>